<dbReference type="InterPro" id="IPR038765">
    <property type="entry name" value="Papain-like_cys_pep_sf"/>
</dbReference>
<feature type="transmembrane region" description="Helical" evidence="15">
    <location>
        <begin position="197"/>
        <end position="218"/>
    </location>
</feature>
<comment type="similarity">
    <text evidence="2">Belongs to the DRC7 family.</text>
</comment>
<dbReference type="Pfam" id="PF24671">
    <property type="entry name" value="DRC7_C"/>
    <property type="match status" value="1"/>
</dbReference>
<dbReference type="GO" id="GO:0030317">
    <property type="term" value="P:flagellated sperm motility"/>
    <property type="evidence" value="ECO:0007669"/>
    <property type="project" value="TreeGrafter"/>
</dbReference>
<keyword evidence="20" id="KW-1185">Reference proteome</keyword>
<keyword evidence="4" id="KW-0963">Cytoplasm</keyword>
<evidence type="ECO:0000313" key="20">
    <source>
        <dbReference type="Proteomes" id="UP001153620"/>
    </source>
</evidence>
<keyword evidence="15" id="KW-0472">Membrane</keyword>
<dbReference type="GO" id="GO:0030154">
    <property type="term" value="P:cell differentiation"/>
    <property type="evidence" value="ECO:0007669"/>
    <property type="project" value="UniProtKB-KW"/>
</dbReference>
<evidence type="ECO:0000256" key="13">
    <source>
        <dbReference type="ARBA" id="ARBA00031733"/>
    </source>
</evidence>
<keyword evidence="11" id="KW-0966">Cell projection</keyword>
<keyword evidence="8 14" id="KW-0175">Coiled coil</keyword>
<organism evidence="19 20">
    <name type="scientific">Chironomus riparius</name>
    <dbReference type="NCBI Taxonomy" id="315576"/>
    <lineage>
        <taxon>Eukaryota</taxon>
        <taxon>Metazoa</taxon>
        <taxon>Ecdysozoa</taxon>
        <taxon>Arthropoda</taxon>
        <taxon>Hexapoda</taxon>
        <taxon>Insecta</taxon>
        <taxon>Pterygota</taxon>
        <taxon>Neoptera</taxon>
        <taxon>Endopterygota</taxon>
        <taxon>Diptera</taxon>
        <taxon>Nematocera</taxon>
        <taxon>Chironomoidea</taxon>
        <taxon>Chironomidae</taxon>
        <taxon>Chironominae</taxon>
        <taxon>Chironomus</taxon>
    </lineage>
</organism>
<dbReference type="AlphaFoldDB" id="A0A9P0NLF1"/>
<dbReference type="GO" id="GO:0007283">
    <property type="term" value="P:spermatogenesis"/>
    <property type="evidence" value="ECO:0007669"/>
    <property type="project" value="UniProtKB-KW"/>
</dbReference>
<evidence type="ECO:0000256" key="11">
    <source>
        <dbReference type="ARBA" id="ARBA00023273"/>
    </source>
</evidence>
<dbReference type="InterPro" id="IPR056292">
    <property type="entry name" value="DRC7_C"/>
</dbReference>
<dbReference type="InterPro" id="IPR056290">
    <property type="entry name" value="CEPT76/DRC7_peptidase-like_dom"/>
</dbReference>
<evidence type="ECO:0000256" key="3">
    <source>
        <dbReference type="ARBA" id="ARBA00021303"/>
    </source>
</evidence>
<evidence type="ECO:0000256" key="12">
    <source>
        <dbReference type="ARBA" id="ARBA00031627"/>
    </source>
</evidence>
<evidence type="ECO:0000256" key="15">
    <source>
        <dbReference type="SAM" id="Phobius"/>
    </source>
</evidence>
<keyword evidence="5" id="KW-0221">Differentiation</keyword>
<dbReference type="Pfam" id="PF24656">
    <property type="entry name" value="CEPT76_peptidase"/>
    <property type="match status" value="1"/>
</dbReference>
<proteinExistence type="inferred from homology"/>
<evidence type="ECO:0000256" key="1">
    <source>
        <dbReference type="ARBA" id="ARBA00004611"/>
    </source>
</evidence>
<sequence length="892" mass="105927">MSHVREMSNMLIGSVLSSLGNLKLFGFEEKKRESIFTEPEEVETPPEPITTEKLKEVNAKSGMIYTCFPEARNKPEFYHLPDSYFTLSPKEKLVLVFAENFRRQYKELFPKRRPLVLAVENECHVQKFVSTTIRPTTFIEFPELIDNWQACASFVADHIVYEALEGSTNIVSTILPTRLHSPDMVLRSRKGNSFEMATLLCSILIGFGFPAMVVSGYATREVTTNDQRRVKCPYIPEDKVEDVVEEELDAKYKLKDPPFLKSRFLIQCEQKEADVQNEVIAEKLREEQLKLEELERPEIDPELGFRIHSWIVMIKNSPWCFKPEFATPQNIDEEELENAEPKAFFIEPSTGFMHDLTDINYLGIESIWNHQNYYVNLQYPNTPIHEMKWDVSDNQKWEHFLPGEPFELRKEKKPDDEDEDQPTENQILAIEKHLDMPFSWVDMLHISAVDFEERYFNGEKKEHYKYVVYEKFAPYKNEDGLMKRLTIFKTLEYENPLHIYEWYENREDFMKTIQRNCCTTEIIEEFDKGRVDCLKTFVHYPDETREVVLKFFSKSRFDCMRQAAFHSTYIAEFYDERRRDLIYYRKFFINGSSSARNVEKIIEKYSRNENKDAYHDVAIRHFNRSENEIFVQFHYDEDAITATTKTFIKPPRSEKEAKFSENSVRGYVANPWESQMNNLEMFYLLQDLMKCEEKSVDCFHARDTEIKEILEARKEQIANPLLKFSIFDPLRNDSARKMRLQRFEQMKTREMLAKSQQADFLAPYLVRFEDKKPQDNEIEIAIHDCLKDFKKNYEEMINELQHRYDESTAELNSLKRFLHRYMDQFSIQEYDKFIQEGENIERYRKMIQQRINAVKEESSRKFGNLVDSIPGRLEQIKKNQGVSVSIVDNCDD</sequence>
<keyword evidence="6" id="KW-0282">Flagellum</keyword>
<comment type="subcellular location">
    <subcellularLocation>
        <location evidence="1">Cytoplasm</location>
        <location evidence="1">Cytoskeleton</location>
        <location evidence="1">Flagellum axoneme</location>
    </subcellularLocation>
</comment>
<feature type="coiled-coil region" evidence="14">
    <location>
        <begin position="790"/>
        <end position="817"/>
    </location>
</feature>
<keyword evidence="15" id="KW-0812">Transmembrane</keyword>
<dbReference type="SUPFAM" id="SSF54001">
    <property type="entry name" value="Cysteine proteinases"/>
    <property type="match status" value="1"/>
</dbReference>
<keyword evidence="7" id="KW-0744">Spermatogenesis</keyword>
<evidence type="ECO:0000313" key="19">
    <source>
        <dbReference type="EMBL" id="CAH1729380.1"/>
    </source>
</evidence>
<evidence type="ECO:0000256" key="14">
    <source>
        <dbReference type="SAM" id="Coils"/>
    </source>
</evidence>
<feature type="domain" description="CEP76/DRC7 peptidase-like" evidence="16">
    <location>
        <begin position="336"/>
        <end position="400"/>
    </location>
</feature>
<dbReference type="GO" id="GO:0031514">
    <property type="term" value="C:motile cilium"/>
    <property type="evidence" value="ECO:0007669"/>
    <property type="project" value="TreeGrafter"/>
</dbReference>
<dbReference type="Proteomes" id="UP001153620">
    <property type="component" value="Chromosome 3"/>
</dbReference>
<evidence type="ECO:0000259" key="17">
    <source>
        <dbReference type="Pfam" id="PF24667"/>
    </source>
</evidence>
<dbReference type="PANTHER" id="PTHR35249">
    <property type="entry name" value="DYNEIN REGULATORY COMPLEX SUBUNIT 7"/>
    <property type="match status" value="1"/>
</dbReference>
<dbReference type="PANTHER" id="PTHR35249:SF2">
    <property type="entry name" value="DYNEIN REGULATORY COMPLEX SUBUNIT 7"/>
    <property type="match status" value="1"/>
</dbReference>
<keyword evidence="9" id="KW-0969">Cilium</keyword>
<evidence type="ECO:0000256" key="2">
    <source>
        <dbReference type="ARBA" id="ARBA00010738"/>
    </source>
</evidence>
<reference evidence="19" key="2">
    <citation type="submission" date="2022-10" db="EMBL/GenBank/DDBJ databases">
        <authorList>
            <consortium name="ENA_rothamsted_submissions"/>
            <consortium name="culmorum"/>
            <person name="King R."/>
        </authorList>
    </citation>
    <scope>NUCLEOTIDE SEQUENCE</scope>
</reference>
<dbReference type="Gene3D" id="3.10.620.30">
    <property type="match status" value="1"/>
</dbReference>
<feature type="domain" description="Dynein regulatory complex subunit 7 C-terminal" evidence="18">
    <location>
        <begin position="782"/>
        <end position="867"/>
    </location>
</feature>
<evidence type="ECO:0000256" key="5">
    <source>
        <dbReference type="ARBA" id="ARBA00022782"/>
    </source>
</evidence>
<dbReference type="OrthoDB" id="310895at2759"/>
<accession>A0A9P0NLF1</accession>
<dbReference type="EMBL" id="OU895879">
    <property type="protein sequence ID" value="CAH1729380.1"/>
    <property type="molecule type" value="Genomic_DNA"/>
</dbReference>
<evidence type="ECO:0000256" key="7">
    <source>
        <dbReference type="ARBA" id="ARBA00022871"/>
    </source>
</evidence>
<keyword evidence="15" id="KW-1133">Transmembrane helix</keyword>
<dbReference type="InterPro" id="IPR056291">
    <property type="entry name" value="MORN_DRC7"/>
</dbReference>
<evidence type="ECO:0000256" key="8">
    <source>
        <dbReference type="ARBA" id="ARBA00023054"/>
    </source>
</evidence>
<evidence type="ECO:0000259" key="16">
    <source>
        <dbReference type="Pfam" id="PF24656"/>
    </source>
</evidence>
<evidence type="ECO:0000259" key="18">
    <source>
        <dbReference type="Pfam" id="PF24671"/>
    </source>
</evidence>
<gene>
    <name evidence="19" type="ORF">CHIRRI_LOCUS11495</name>
</gene>
<dbReference type="InterPro" id="IPR033551">
    <property type="entry name" value="DRC7/lobo"/>
</dbReference>
<dbReference type="Pfam" id="PF24667">
    <property type="entry name" value="MORN_DRC7"/>
    <property type="match status" value="1"/>
</dbReference>
<name>A0A9P0NLF1_9DIPT</name>
<keyword evidence="10" id="KW-0206">Cytoskeleton</keyword>
<evidence type="ECO:0000256" key="6">
    <source>
        <dbReference type="ARBA" id="ARBA00022846"/>
    </source>
</evidence>
<feature type="domain" description="Dynein regulatory complex subunit 7 MORN" evidence="17">
    <location>
        <begin position="457"/>
        <end position="725"/>
    </location>
</feature>
<evidence type="ECO:0000256" key="4">
    <source>
        <dbReference type="ARBA" id="ARBA00022490"/>
    </source>
</evidence>
<reference evidence="19" key="1">
    <citation type="submission" date="2022-01" db="EMBL/GenBank/DDBJ databases">
        <authorList>
            <person name="King R."/>
        </authorList>
    </citation>
    <scope>NUCLEOTIDE SEQUENCE</scope>
</reference>
<evidence type="ECO:0000256" key="9">
    <source>
        <dbReference type="ARBA" id="ARBA00023069"/>
    </source>
</evidence>
<protein>
    <recommendedName>
        <fullName evidence="3">Dynein regulatory complex subunit 7</fullName>
    </recommendedName>
    <alternativeName>
        <fullName evidence="12">Coiled-coil domain-containing protein 135</fullName>
    </alternativeName>
    <alternativeName>
        <fullName evidence="13">Coiled-coil domain-containing protein lobo homolog</fullName>
    </alternativeName>
</protein>
<evidence type="ECO:0000256" key="10">
    <source>
        <dbReference type="ARBA" id="ARBA00023212"/>
    </source>
</evidence>